<evidence type="ECO:0000256" key="6">
    <source>
        <dbReference type="ARBA" id="ARBA00022618"/>
    </source>
</evidence>
<keyword evidence="9" id="KW-0206">Cytoskeleton</keyword>
<evidence type="ECO:0000256" key="15">
    <source>
        <dbReference type="SAM" id="MobiDB-lite"/>
    </source>
</evidence>
<evidence type="ECO:0000256" key="9">
    <source>
        <dbReference type="ARBA" id="ARBA00023212"/>
    </source>
</evidence>
<evidence type="ECO:0000256" key="3">
    <source>
        <dbReference type="ARBA" id="ARBA00004626"/>
    </source>
</evidence>
<dbReference type="GO" id="GO:0005813">
    <property type="term" value="C:centrosome"/>
    <property type="evidence" value="ECO:0007669"/>
    <property type="project" value="Ensembl"/>
</dbReference>
<feature type="coiled-coil region" evidence="14">
    <location>
        <begin position="101"/>
        <end position="145"/>
    </location>
</feature>
<evidence type="ECO:0000256" key="5">
    <source>
        <dbReference type="ARBA" id="ARBA00022553"/>
    </source>
</evidence>
<accession>A0A8C6G729</accession>
<dbReference type="GO" id="GO:0045171">
    <property type="term" value="C:intercellular bridge"/>
    <property type="evidence" value="ECO:0007669"/>
    <property type="project" value="Ensembl"/>
</dbReference>
<keyword evidence="18" id="KW-1185">Reference proteome</keyword>
<keyword evidence="5" id="KW-0597">Phosphoprotein</keyword>
<dbReference type="PANTHER" id="PTHR31838:SF1">
    <property type="entry name" value="CENTROSOMAL PROTEIN OF 55 KDA"/>
    <property type="match status" value="1"/>
</dbReference>
<dbReference type="GO" id="GO:0005814">
    <property type="term" value="C:centriole"/>
    <property type="evidence" value="ECO:0007669"/>
    <property type="project" value="UniProtKB-SubCell"/>
</dbReference>
<evidence type="ECO:0000256" key="7">
    <source>
        <dbReference type="ARBA" id="ARBA00022776"/>
    </source>
</evidence>
<dbReference type="InterPro" id="IPR022008">
    <property type="entry name" value="EABR"/>
</dbReference>
<proteinExistence type="predicted"/>
<organism evidence="17 18">
    <name type="scientific">Mus spicilegus</name>
    <name type="common">Mound-building mouse</name>
    <dbReference type="NCBI Taxonomy" id="10103"/>
    <lineage>
        <taxon>Eukaryota</taxon>
        <taxon>Metazoa</taxon>
        <taxon>Chordata</taxon>
        <taxon>Craniata</taxon>
        <taxon>Vertebrata</taxon>
        <taxon>Euteleostomi</taxon>
        <taxon>Mammalia</taxon>
        <taxon>Eutheria</taxon>
        <taxon>Euarchontoglires</taxon>
        <taxon>Glires</taxon>
        <taxon>Rodentia</taxon>
        <taxon>Myomorpha</taxon>
        <taxon>Muroidea</taxon>
        <taxon>Muridae</taxon>
        <taxon>Murinae</taxon>
        <taxon>Mus</taxon>
        <taxon>Mus</taxon>
    </lineage>
</organism>
<evidence type="ECO:0000313" key="18">
    <source>
        <dbReference type="Proteomes" id="UP000694415"/>
    </source>
</evidence>
<dbReference type="GO" id="GO:0032154">
    <property type="term" value="C:cleavage furrow"/>
    <property type="evidence" value="ECO:0007669"/>
    <property type="project" value="UniProtKB-SubCell"/>
</dbReference>
<evidence type="ECO:0000256" key="2">
    <source>
        <dbReference type="ARBA" id="ARBA00004476"/>
    </source>
</evidence>
<keyword evidence="10" id="KW-0131">Cell cycle</keyword>
<evidence type="ECO:0000313" key="17">
    <source>
        <dbReference type="Ensembl" id="ENSMSIP00000001323.1"/>
    </source>
</evidence>
<dbReference type="GeneTree" id="ENSGT00510000047961"/>
<protein>
    <recommendedName>
        <fullName evidence="13">Centrosomal protein of 55 kDa</fullName>
    </recommendedName>
</protein>
<dbReference type="GO" id="GO:1904888">
    <property type="term" value="P:cranial skeletal system development"/>
    <property type="evidence" value="ECO:0007669"/>
    <property type="project" value="Ensembl"/>
</dbReference>
<dbReference type="Gene3D" id="1.20.5.990">
    <property type="entry name" value="Nemo cc2-lz domain - 1d5 darpin complex"/>
    <property type="match status" value="1"/>
</dbReference>
<evidence type="ECO:0000256" key="1">
    <source>
        <dbReference type="ARBA" id="ARBA00004114"/>
    </source>
</evidence>
<evidence type="ECO:0000259" key="16">
    <source>
        <dbReference type="Pfam" id="PF12180"/>
    </source>
</evidence>
<evidence type="ECO:0000256" key="8">
    <source>
        <dbReference type="ARBA" id="ARBA00023054"/>
    </source>
</evidence>
<dbReference type="InterPro" id="IPR038926">
    <property type="entry name" value="CEP55"/>
</dbReference>
<comment type="subunit">
    <text evidence="12">Homodimer. Interacts (phosphorylated on Ser-423 and Ser-426) with PLK1; the interaction is indirect via the MTMR3:MTMR4 heterooligomer, occurs during early mitosis, regulates the phosphorylation of CEP55 by PLK1 and its recruitment to the midbody where it can mediate cell abscission. Interacts with AKAP9/CG-NAP; the interaction occurs in interphase and is lost upon mitotic entry. Interacts with PCNT/Kendrin; the interaction occurs in interphase and is lost upon mitotic entry. Directly interacts with PDCD6IP; this interaction is required for PDCD6IP targeting to the midbody; CEP55 binds PDCD6IP in a 2:1 stoichiometry; PDCD6IP competes with TSG101 for the same binding site. Interacts with TSG101; TSG101 competes with PDCD6IP for the same binding site; interaction is required for cytokinesis. Interacts with MVB12A, VPS37B, VPS37C and VPS28.</text>
</comment>
<feature type="domain" description="TSG101 and ALIX binding" evidence="16">
    <location>
        <begin position="172"/>
        <end position="204"/>
    </location>
</feature>
<feature type="region of interest" description="Disordered" evidence="15">
    <location>
        <begin position="1"/>
        <end position="26"/>
    </location>
</feature>
<evidence type="ECO:0000256" key="10">
    <source>
        <dbReference type="ARBA" id="ARBA00023306"/>
    </source>
</evidence>
<dbReference type="GO" id="GO:0042802">
    <property type="term" value="F:identical protein binding"/>
    <property type="evidence" value="ECO:0007669"/>
    <property type="project" value="Ensembl"/>
</dbReference>
<dbReference type="GO" id="GO:0045184">
    <property type="term" value="P:establishment of protein localization"/>
    <property type="evidence" value="ECO:0007669"/>
    <property type="project" value="Ensembl"/>
</dbReference>
<feature type="compositionally biased region" description="Low complexity" evidence="15">
    <location>
        <begin position="12"/>
        <end position="23"/>
    </location>
</feature>
<feature type="coiled-coil region" evidence="14">
    <location>
        <begin position="206"/>
        <end position="323"/>
    </location>
</feature>
<keyword evidence="6" id="KW-0132">Cell division</keyword>
<dbReference type="GO" id="GO:0090543">
    <property type="term" value="C:Flemming body"/>
    <property type="evidence" value="ECO:0007669"/>
    <property type="project" value="UniProtKB-SubCell"/>
</dbReference>
<dbReference type="Ensembl" id="ENSMSIT00000001713.1">
    <property type="protein sequence ID" value="ENSMSIP00000001323.1"/>
    <property type="gene ID" value="ENSMSIG00000001274.1"/>
</dbReference>
<reference evidence="17" key="1">
    <citation type="submission" date="2025-08" db="UniProtKB">
        <authorList>
            <consortium name="Ensembl"/>
        </authorList>
    </citation>
    <scope>IDENTIFICATION</scope>
</reference>
<evidence type="ECO:0000256" key="14">
    <source>
        <dbReference type="SAM" id="Coils"/>
    </source>
</evidence>
<evidence type="ECO:0000256" key="12">
    <source>
        <dbReference type="ARBA" id="ARBA00062826"/>
    </source>
</evidence>
<dbReference type="AlphaFoldDB" id="A0A8C6G729"/>
<sequence>MSSRSPKDLIKSKWGSRPSSSKSDTALEKFKGEIAAFKTSLDEITSGKGKMAEKDRSRLLEKIQVLEAEREKNVYYLLEKDKEIQRLKDHLRSRYSSSSLFEQLEEKTKECEKKQQLLESLSKETDVLKNQLSATTKRLSELESKASTLHLSQSMPANCFNSSMNSIHEKEMQLKDALEKNQQWLVYDQQREAYVKGLLAKIFELEKRTETAAASLTQQMKKIESEGYLQVEKQKYDHLLENAKKDLEVERQTVTQLRLELDEFRRKYEEARKEVEDLNQLLSSQRKADIQHLEEDKQKTERIQKLREESSIFKGKLEEERKRSEELLSQVRILYDSLLKHQEEQARVALLEQQMQACTLDFENEKLDRQNMQHQLYVILKELRKAKSQITQLESLKQLHGFTITEQPFPLQREPENRVKATSPKSPSAALNDSLVECPKCSVQYPATEHRDLLVHVEYCMK</sequence>
<comment type="subcellular location">
    <subcellularLocation>
        <location evidence="3">Cleavage furrow</location>
    </subcellularLocation>
    <subcellularLocation>
        <location evidence="1">Cytoplasm</location>
        <location evidence="1">Cytoskeleton</location>
        <location evidence="1">Microtubule organizing center</location>
        <location evidence="1">Centrosome</location>
        <location evidence="1">Centriole</location>
    </subcellularLocation>
    <subcellularLocation>
        <location evidence="2">Midbody</location>
        <location evidence="2">Midbody ring</location>
    </subcellularLocation>
</comment>
<reference evidence="17" key="2">
    <citation type="submission" date="2025-09" db="UniProtKB">
        <authorList>
            <consortium name="Ensembl"/>
        </authorList>
    </citation>
    <scope>IDENTIFICATION</scope>
</reference>
<dbReference type="FunFam" id="1.20.5.990:FF:000006">
    <property type="entry name" value="Centrosomal protein of 55 kDa"/>
    <property type="match status" value="1"/>
</dbReference>
<name>A0A8C6G729_MUSSI</name>
<feature type="compositionally biased region" description="Basic and acidic residues" evidence="15">
    <location>
        <begin position="1"/>
        <end position="11"/>
    </location>
</feature>
<dbReference type="Gene3D" id="1.20.5.1180">
    <property type="entry name" value="Geminin coiled-coil domain"/>
    <property type="match status" value="1"/>
</dbReference>
<keyword evidence="8 14" id="KW-0175">Coiled coil</keyword>
<dbReference type="Pfam" id="PF12180">
    <property type="entry name" value="EABR"/>
    <property type="match status" value="1"/>
</dbReference>
<evidence type="ECO:0000256" key="4">
    <source>
        <dbReference type="ARBA" id="ARBA00022490"/>
    </source>
</evidence>
<keyword evidence="4" id="KW-0963">Cytoplasm</keyword>
<dbReference type="GO" id="GO:0051896">
    <property type="term" value="P:regulation of phosphatidylinositol 3-kinase/protein kinase B signal transduction"/>
    <property type="evidence" value="ECO:0007669"/>
    <property type="project" value="InterPro"/>
</dbReference>
<dbReference type="PANTHER" id="PTHR31838">
    <property type="entry name" value="CENTROSOMAL PROTEIN OF 55 KDA"/>
    <property type="match status" value="1"/>
</dbReference>
<dbReference type="GO" id="GO:0061952">
    <property type="term" value="P:midbody abscission"/>
    <property type="evidence" value="ECO:0007669"/>
    <property type="project" value="Ensembl"/>
</dbReference>
<feature type="region of interest" description="Disordered" evidence="15">
    <location>
        <begin position="410"/>
        <end position="429"/>
    </location>
</feature>
<evidence type="ECO:0000256" key="13">
    <source>
        <dbReference type="ARBA" id="ARBA00069787"/>
    </source>
</evidence>
<dbReference type="Proteomes" id="UP000694415">
    <property type="component" value="Unplaced"/>
</dbReference>
<keyword evidence="7" id="KW-0498">Mitosis</keyword>
<evidence type="ECO:0000256" key="11">
    <source>
        <dbReference type="ARBA" id="ARBA00055531"/>
    </source>
</evidence>
<comment type="function">
    <text evidence="11">Plays a role in mitotic exit and cytokinesis. Recruits PDCD6IP and TSG101 to midbody during cytokinesis. Required for successful completion of cytokinesis. Not required for microtubule nucleation. Plays a role in the development of the brain and kidney.</text>
</comment>
<dbReference type="FunFam" id="1.20.5.1180:FF:000002">
    <property type="entry name" value="Centrosomal protein of 55 kDa"/>
    <property type="match status" value="1"/>
</dbReference>